<accession>A0A183VG63</accession>
<feature type="compositionally biased region" description="Acidic residues" evidence="1">
    <location>
        <begin position="110"/>
        <end position="122"/>
    </location>
</feature>
<feature type="compositionally biased region" description="Low complexity" evidence="1">
    <location>
        <begin position="176"/>
        <end position="189"/>
    </location>
</feature>
<feature type="region of interest" description="Disordered" evidence="1">
    <location>
        <begin position="1"/>
        <end position="248"/>
    </location>
</feature>
<evidence type="ECO:0000256" key="1">
    <source>
        <dbReference type="SAM" id="MobiDB-lite"/>
    </source>
</evidence>
<proteinExistence type="predicted"/>
<reference evidence="2 3" key="2">
    <citation type="submission" date="2018-11" db="EMBL/GenBank/DDBJ databases">
        <authorList>
            <consortium name="Pathogen Informatics"/>
        </authorList>
    </citation>
    <scope>NUCLEOTIDE SEQUENCE [LARGE SCALE GENOMIC DNA]</scope>
</reference>
<feature type="compositionally biased region" description="Acidic residues" evidence="1">
    <location>
        <begin position="226"/>
        <end position="238"/>
    </location>
</feature>
<reference evidence="4" key="1">
    <citation type="submission" date="2016-06" db="UniProtKB">
        <authorList>
            <consortium name="WormBaseParasite"/>
        </authorList>
    </citation>
    <scope>IDENTIFICATION</scope>
</reference>
<keyword evidence="3" id="KW-1185">Reference proteome</keyword>
<feature type="compositionally biased region" description="Basic residues" evidence="1">
    <location>
        <begin position="204"/>
        <end position="222"/>
    </location>
</feature>
<sequence>MTFQAEEPREENATEQTRVHKEELVNISEELERNENEQSEKCANKVDISKEAEALQEPVASGSRPGVPEENTMRNENAVMDETSRQASDDSGNRDGVSSPKSQEQSVEQEAGEDPMEGEDAGLELKLGRNEDLRETTVVESSSGETTRDDKDTITSSVLDNAEEEEEETKSSADVGTTEPTPTPSGESTIPLEEGGRSSSHVGRAGKKRSKPPKRQPPKKRKREEEEASDEPEDDDFVPEPAKSHYGVVDDREPEMLRGREVDVLKSALHVDERMLHSLQECLGETTSKSVVVAVDKIFQGSSKLDGDAVVQFVHALGHVSVEELSIAGNPRMFMLQKIVEISFYDMGRIRLQWSRIRAVLGEHFNRVWFLIILPYSKIVFFLEHGKDE</sequence>
<evidence type="ECO:0000313" key="2">
    <source>
        <dbReference type="EMBL" id="VDM51054.1"/>
    </source>
</evidence>
<feature type="compositionally biased region" description="Polar residues" evidence="1">
    <location>
        <begin position="99"/>
        <end position="108"/>
    </location>
</feature>
<evidence type="ECO:0000313" key="3">
    <source>
        <dbReference type="Proteomes" id="UP000050794"/>
    </source>
</evidence>
<dbReference type="Proteomes" id="UP000050794">
    <property type="component" value="Unassembled WGS sequence"/>
</dbReference>
<organism evidence="3 4">
    <name type="scientific">Toxocara canis</name>
    <name type="common">Canine roundworm</name>
    <dbReference type="NCBI Taxonomy" id="6265"/>
    <lineage>
        <taxon>Eukaryota</taxon>
        <taxon>Metazoa</taxon>
        <taxon>Ecdysozoa</taxon>
        <taxon>Nematoda</taxon>
        <taxon>Chromadorea</taxon>
        <taxon>Rhabditida</taxon>
        <taxon>Spirurina</taxon>
        <taxon>Ascaridomorpha</taxon>
        <taxon>Ascaridoidea</taxon>
        <taxon>Toxocaridae</taxon>
        <taxon>Toxocara</taxon>
    </lineage>
</organism>
<feature type="compositionally biased region" description="Basic and acidic residues" evidence="1">
    <location>
        <begin position="126"/>
        <end position="137"/>
    </location>
</feature>
<feature type="compositionally biased region" description="Basic and acidic residues" evidence="1">
    <location>
        <begin position="1"/>
        <end position="53"/>
    </location>
</feature>
<protein>
    <submittedName>
        <fullName evidence="4">DEK_C domain-containing protein</fullName>
    </submittedName>
</protein>
<feature type="compositionally biased region" description="Basic and acidic residues" evidence="1">
    <location>
        <begin position="82"/>
        <end position="93"/>
    </location>
</feature>
<dbReference type="WBParaSite" id="TCNE_0001973701-mRNA-1">
    <property type="protein sequence ID" value="TCNE_0001973701-mRNA-1"/>
    <property type="gene ID" value="TCNE_0001973701"/>
</dbReference>
<dbReference type="EMBL" id="UYWY01027407">
    <property type="protein sequence ID" value="VDM51054.1"/>
    <property type="molecule type" value="Genomic_DNA"/>
</dbReference>
<gene>
    <name evidence="2" type="ORF">TCNE_LOCUS19733</name>
</gene>
<evidence type="ECO:0000313" key="4">
    <source>
        <dbReference type="WBParaSite" id="TCNE_0001973701-mRNA-1"/>
    </source>
</evidence>
<name>A0A183VG63_TOXCA</name>
<dbReference type="AlphaFoldDB" id="A0A183VG63"/>